<organism evidence="2">
    <name type="scientific">Anguilla anguilla</name>
    <name type="common">European freshwater eel</name>
    <name type="synonym">Muraena anguilla</name>
    <dbReference type="NCBI Taxonomy" id="7936"/>
    <lineage>
        <taxon>Eukaryota</taxon>
        <taxon>Metazoa</taxon>
        <taxon>Chordata</taxon>
        <taxon>Craniata</taxon>
        <taxon>Vertebrata</taxon>
        <taxon>Euteleostomi</taxon>
        <taxon>Actinopterygii</taxon>
        <taxon>Neopterygii</taxon>
        <taxon>Teleostei</taxon>
        <taxon>Anguilliformes</taxon>
        <taxon>Anguillidae</taxon>
        <taxon>Anguilla</taxon>
    </lineage>
</organism>
<accession>A0A0E9QUE9</accession>
<evidence type="ECO:0000256" key="1">
    <source>
        <dbReference type="SAM" id="Phobius"/>
    </source>
</evidence>
<dbReference type="EMBL" id="GBXM01088123">
    <property type="protein sequence ID" value="JAH20454.1"/>
    <property type="molecule type" value="Transcribed_RNA"/>
</dbReference>
<sequence>MSAKPTLSNHTTSAHGLLKSNSSWLNLDMMMTCLICLLVVHIDRL</sequence>
<reference evidence="2" key="2">
    <citation type="journal article" date="2015" name="Fish Shellfish Immunol.">
        <title>Early steps in the European eel (Anguilla anguilla)-Vibrio vulnificus interaction in the gills: Role of the RtxA13 toxin.</title>
        <authorList>
            <person name="Callol A."/>
            <person name="Pajuelo D."/>
            <person name="Ebbesson L."/>
            <person name="Teles M."/>
            <person name="MacKenzie S."/>
            <person name="Amaro C."/>
        </authorList>
    </citation>
    <scope>NUCLEOTIDE SEQUENCE</scope>
</reference>
<evidence type="ECO:0000313" key="2">
    <source>
        <dbReference type="EMBL" id="JAH20454.1"/>
    </source>
</evidence>
<dbReference type="AlphaFoldDB" id="A0A0E9QUE9"/>
<keyword evidence="1" id="KW-1133">Transmembrane helix</keyword>
<name>A0A0E9QUE9_ANGAN</name>
<feature type="transmembrane region" description="Helical" evidence="1">
    <location>
        <begin position="24"/>
        <end position="42"/>
    </location>
</feature>
<reference evidence="2" key="1">
    <citation type="submission" date="2014-11" db="EMBL/GenBank/DDBJ databases">
        <authorList>
            <person name="Amaro Gonzalez C."/>
        </authorList>
    </citation>
    <scope>NUCLEOTIDE SEQUENCE</scope>
</reference>
<keyword evidence="1" id="KW-0472">Membrane</keyword>
<proteinExistence type="predicted"/>
<keyword evidence="1" id="KW-0812">Transmembrane</keyword>
<protein>
    <submittedName>
        <fullName evidence="2">Uncharacterized protein</fullName>
    </submittedName>
</protein>